<accession>A0AAD7IGX6</accession>
<protein>
    <submittedName>
        <fullName evidence="2">Uncharacterized protein</fullName>
    </submittedName>
</protein>
<organism evidence="2 3">
    <name type="scientific">Mycena maculata</name>
    <dbReference type="NCBI Taxonomy" id="230809"/>
    <lineage>
        <taxon>Eukaryota</taxon>
        <taxon>Fungi</taxon>
        <taxon>Dikarya</taxon>
        <taxon>Basidiomycota</taxon>
        <taxon>Agaricomycotina</taxon>
        <taxon>Agaricomycetes</taxon>
        <taxon>Agaricomycetidae</taxon>
        <taxon>Agaricales</taxon>
        <taxon>Marasmiineae</taxon>
        <taxon>Mycenaceae</taxon>
        <taxon>Mycena</taxon>
    </lineage>
</organism>
<proteinExistence type="predicted"/>
<evidence type="ECO:0000313" key="2">
    <source>
        <dbReference type="EMBL" id="KAJ7741473.1"/>
    </source>
</evidence>
<evidence type="ECO:0000256" key="1">
    <source>
        <dbReference type="SAM" id="MobiDB-lite"/>
    </source>
</evidence>
<sequence>MQNDSITFKLCSGGFPRGSTLEIHMSSAVGVFPIPTRPSQAVYLQIPSRSSPHRTHQDLGPELVDISGYLSDLVDQDCRRERGWSRWHLQNIGTRKTHGIWKNKKKVGSLWLGFHYIQFLNDSRRFGRRSVGENVPMKFGIQDLRSEEYRIQGESQKLMLEVSMSRLHIARRAAARKNAATGKATHLRPKSRLYWSDKDEELGSNEDKDEDDWPCPLNIESSLSGTGPASPASPALSVCPTASASAASPADAINGAVPTTGGPVVHAVPGIIVNSGEGQAHGVPSQPVFEEVRVFDGEAQGHASANAG</sequence>
<gene>
    <name evidence="2" type="ORF">DFH07DRAFT_778150</name>
</gene>
<evidence type="ECO:0000313" key="3">
    <source>
        <dbReference type="Proteomes" id="UP001215280"/>
    </source>
</evidence>
<name>A0AAD7IGX6_9AGAR</name>
<dbReference type="AlphaFoldDB" id="A0AAD7IGX6"/>
<keyword evidence="3" id="KW-1185">Reference proteome</keyword>
<feature type="compositionally biased region" description="Acidic residues" evidence="1">
    <location>
        <begin position="200"/>
        <end position="213"/>
    </location>
</feature>
<dbReference type="Proteomes" id="UP001215280">
    <property type="component" value="Unassembled WGS sequence"/>
</dbReference>
<reference evidence="2" key="1">
    <citation type="submission" date="2023-03" db="EMBL/GenBank/DDBJ databases">
        <title>Massive genome expansion in bonnet fungi (Mycena s.s.) driven by repeated elements and novel gene families across ecological guilds.</title>
        <authorList>
            <consortium name="Lawrence Berkeley National Laboratory"/>
            <person name="Harder C.B."/>
            <person name="Miyauchi S."/>
            <person name="Viragh M."/>
            <person name="Kuo A."/>
            <person name="Thoen E."/>
            <person name="Andreopoulos B."/>
            <person name="Lu D."/>
            <person name="Skrede I."/>
            <person name="Drula E."/>
            <person name="Henrissat B."/>
            <person name="Morin E."/>
            <person name="Kohler A."/>
            <person name="Barry K."/>
            <person name="LaButti K."/>
            <person name="Morin E."/>
            <person name="Salamov A."/>
            <person name="Lipzen A."/>
            <person name="Mereny Z."/>
            <person name="Hegedus B."/>
            <person name="Baldrian P."/>
            <person name="Stursova M."/>
            <person name="Weitz H."/>
            <person name="Taylor A."/>
            <person name="Grigoriev I.V."/>
            <person name="Nagy L.G."/>
            <person name="Martin F."/>
            <person name="Kauserud H."/>
        </authorList>
    </citation>
    <scope>NUCLEOTIDE SEQUENCE</scope>
    <source>
        <strain evidence="2">CBHHK188m</strain>
    </source>
</reference>
<feature type="region of interest" description="Disordered" evidence="1">
    <location>
        <begin position="200"/>
        <end position="237"/>
    </location>
</feature>
<comment type="caution">
    <text evidence="2">The sequence shown here is derived from an EMBL/GenBank/DDBJ whole genome shotgun (WGS) entry which is preliminary data.</text>
</comment>
<dbReference type="EMBL" id="JARJLG010000123">
    <property type="protein sequence ID" value="KAJ7741473.1"/>
    <property type="molecule type" value="Genomic_DNA"/>
</dbReference>